<dbReference type="InterPro" id="IPR013217">
    <property type="entry name" value="Methyltransf_12"/>
</dbReference>
<accession>A0A5E8BLB5</accession>
<reference evidence="2 3" key="1">
    <citation type="submission" date="2019-09" db="EMBL/GenBank/DDBJ databases">
        <authorList>
            <person name="Brejova B."/>
        </authorList>
    </citation>
    <scope>NUCLEOTIDE SEQUENCE [LARGE SCALE GENOMIC DNA]</scope>
</reference>
<feature type="domain" description="Methyltransferase type 12" evidence="1">
    <location>
        <begin position="96"/>
        <end position="196"/>
    </location>
</feature>
<keyword evidence="3" id="KW-1185">Reference proteome</keyword>
<dbReference type="Proteomes" id="UP000398389">
    <property type="component" value="Unassembled WGS sequence"/>
</dbReference>
<proteinExistence type="predicted"/>
<dbReference type="GeneID" id="43581999"/>
<evidence type="ECO:0000313" key="3">
    <source>
        <dbReference type="Proteomes" id="UP000398389"/>
    </source>
</evidence>
<dbReference type="SUPFAM" id="SSF53335">
    <property type="entry name" value="S-adenosyl-L-methionine-dependent methyltransferases"/>
    <property type="match status" value="1"/>
</dbReference>
<gene>
    <name evidence="2" type="ORF">SAPINGB_P003181</name>
</gene>
<dbReference type="InterPro" id="IPR021829">
    <property type="entry name" value="DUF3419"/>
</dbReference>
<dbReference type="OrthoDB" id="10253390at2759"/>
<dbReference type="PANTHER" id="PTHR47473">
    <property type="entry name" value="BTA1P"/>
    <property type="match status" value="1"/>
</dbReference>
<evidence type="ECO:0000313" key="2">
    <source>
        <dbReference type="EMBL" id="VVT51692.1"/>
    </source>
</evidence>
<evidence type="ECO:0000259" key="1">
    <source>
        <dbReference type="Pfam" id="PF08242"/>
    </source>
</evidence>
<dbReference type="Pfam" id="PF08242">
    <property type="entry name" value="Methyltransf_12"/>
    <property type="match status" value="1"/>
</dbReference>
<dbReference type="CDD" id="cd02440">
    <property type="entry name" value="AdoMet_MTases"/>
    <property type="match status" value="1"/>
</dbReference>
<protein>
    <recommendedName>
        <fullName evidence="1">Methyltransferase type 12 domain-containing protein</fullName>
    </recommendedName>
</protein>
<dbReference type="InterPro" id="IPR029063">
    <property type="entry name" value="SAM-dependent_MTases_sf"/>
</dbReference>
<dbReference type="PANTHER" id="PTHR47473:SF1">
    <property type="entry name" value="METHYLTRANSFERASE DOMAIN-CONTAINING PROTEIN"/>
    <property type="match status" value="1"/>
</dbReference>
<dbReference type="RefSeq" id="XP_031853790.1">
    <property type="nucleotide sequence ID" value="XM_031997899.1"/>
</dbReference>
<name>A0A5E8BLB5_9ASCO</name>
<dbReference type="AlphaFoldDB" id="A0A5E8BLB5"/>
<sequence>MESIPVIPLAAGAGVLLLLAYALTNPSAKSLALFAYNCFLKPISKSSSNQQVALESFYKGQAQVYDRTRSKLLKGRELMLQLCSAHSKKIQNLVWVDIGGGTGWNIEQMNEYRPISSFKAVYLVDLSPSLCEVAKDRFKRRGWKNVHVLCIDANDFVLPDGVSGIDLVTMSYSLSMIPSYYSVIDKMSSLLSKDGIYGVADFYVQSSASMMGKSGTVGGQVLRHVNWFSRTFWRLWFEFDQVYLDSARRDYLEYKLGSVKSLNFRNKALGGIPYYVFIGTEKDYSSDITNRINAAATESPYLAPVSPNVSMQNLKGATEKQVAEIQSKGYQAAIINMERNCPYPSFFYQREIWRIYYDFDQPKYNQFAGQYIYAFTWEDPREDIAILNIQPTDTMLAITSAGDNILAYACMDKAPRRIHGVDLNPHQNHLMELKLASMRALAFEDVWKIFGEGKHEGFMDLLSKKLSPHMSSHALQYWMRVGPKTFQGQGRGLYDTGSTRWALRIARWVFKLAGVERDVVELCESKTMEEQQRIWKERVRPALFNPVVTRILVANPVFLWKALGVPLNQASMIDGGILRYIIDTIEPLISRSLISTDNYFYYLCLMGRYSRDNCPDYLTRGGYSNLAKRKSALDGIRLHTDTINDVVERIRPGSVNHAIVMDHMDWFSPTGTDARDEIRALNKALATGGNVMLRSSSTQPWYLRVYEEEGFECRPAAVRRPGTSIDRVNMYASTWVCTKKWSCDKSRVEGETEEDGEKLKTDIRKNSVTSLKI</sequence>
<dbReference type="EMBL" id="CABVLU010000002">
    <property type="protein sequence ID" value="VVT51692.1"/>
    <property type="molecule type" value="Genomic_DNA"/>
</dbReference>
<organism evidence="2 3">
    <name type="scientific">Magnusiomyces paraingens</name>
    <dbReference type="NCBI Taxonomy" id="2606893"/>
    <lineage>
        <taxon>Eukaryota</taxon>
        <taxon>Fungi</taxon>
        <taxon>Dikarya</taxon>
        <taxon>Ascomycota</taxon>
        <taxon>Saccharomycotina</taxon>
        <taxon>Dipodascomycetes</taxon>
        <taxon>Dipodascales</taxon>
        <taxon>Dipodascaceae</taxon>
        <taxon>Magnusiomyces</taxon>
    </lineage>
</organism>
<dbReference type="Pfam" id="PF11899">
    <property type="entry name" value="DUF3419"/>
    <property type="match status" value="1"/>
</dbReference>
<dbReference type="Gene3D" id="3.40.50.150">
    <property type="entry name" value="Vaccinia Virus protein VP39"/>
    <property type="match status" value="1"/>
</dbReference>